<evidence type="ECO:0000313" key="1">
    <source>
        <dbReference type="EMBL" id="CAI0655313.1"/>
    </source>
</evidence>
<keyword evidence="2" id="KW-1185">Reference proteome</keyword>
<dbReference type="Proteomes" id="UP001152533">
    <property type="component" value="Unassembled WGS sequence"/>
</dbReference>
<comment type="caution">
    <text evidence="1">The sequence shown here is derived from an EMBL/GenBank/DDBJ whole genome shotgun (WGS) entry which is preliminary data.</text>
</comment>
<evidence type="ECO:0000313" key="2">
    <source>
        <dbReference type="Proteomes" id="UP001152533"/>
    </source>
</evidence>
<sequence>MSHVARSIRPAIRRLAAPRPATAAAAAPLILQRGFADKPPIYTEKAVDNELGVGELEGIKFRVEPLRRVGEDERTMRARLL</sequence>
<proteinExistence type="predicted"/>
<gene>
    <name evidence="1" type="ORF">CGXH109_LOCUS147744</name>
</gene>
<accession>A0A9W4S7W6</accession>
<organism evidence="1 2">
    <name type="scientific">Colletotrichum noveboracense</name>
    <dbReference type="NCBI Taxonomy" id="2664923"/>
    <lineage>
        <taxon>Eukaryota</taxon>
        <taxon>Fungi</taxon>
        <taxon>Dikarya</taxon>
        <taxon>Ascomycota</taxon>
        <taxon>Pezizomycotina</taxon>
        <taxon>Sordariomycetes</taxon>
        <taxon>Hypocreomycetidae</taxon>
        <taxon>Glomerellales</taxon>
        <taxon>Glomerellaceae</taxon>
        <taxon>Colletotrichum</taxon>
        <taxon>Colletotrichum gloeosporioides species complex</taxon>
    </lineage>
</organism>
<name>A0A9W4S7W6_9PEZI</name>
<reference evidence="1" key="1">
    <citation type="submission" date="2022-08" db="EMBL/GenBank/DDBJ databases">
        <authorList>
            <person name="Giroux E."/>
            <person name="Giroux E."/>
        </authorList>
    </citation>
    <scope>NUCLEOTIDE SEQUENCE</scope>
    <source>
        <strain evidence="1">H1091258</strain>
    </source>
</reference>
<protein>
    <submittedName>
        <fullName evidence="1">Uncharacterized protein</fullName>
    </submittedName>
</protein>
<dbReference type="EMBL" id="CAMGZC010002814">
    <property type="protein sequence ID" value="CAI0655313.1"/>
    <property type="molecule type" value="Genomic_DNA"/>
</dbReference>
<dbReference type="AlphaFoldDB" id="A0A9W4S7W6"/>
<feature type="non-terminal residue" evidence="1">
    <location>
        <position position="81"/>
    </location>
</feature>